<dbReference type="Gene3D" id="1.10.10.10">
    <property type="entry name" value="Winged helix-like DNA-binding domain superfamily/Winged helix DNA-binding domain"/>
    <property type="match status" value="1"/>
</dbReference>
<accession>A0A381SW72</accession>
<keyword evidence="4" id="KW-0489">Methyltransferase</keyword>
<comment type="catalytic activity">
    <reaction evidence="1">
        <text>a 4-O-methyl-thymidine in DNA + L-cysteinyl-[protein] = a thymidine in DNA + S-methyl-L-cysteinyl-[protein]</text>
        <dbReference type="Rhea" id="RHEA:53428"/>
        <dbReference type="Rhea" id="RHEA-COMP:10131"/>
        <dbReference type="Rhea" id="RHEA-COMP:10132"/>
        <dbReference type="Rhea" id="RHEA-COMP:13555"/>
        <dbReference type="Rhea" id="RHEA-COMP:13556"/>
        <dbReference type="ChEBI" id="CHEBI:29950"/>
        <dbReference type="ChEBI" id="CHEBI:82612"/>
        <dbReference type="ChEBI" id="CHEBI:137386"/>
        <dbReference type="ChEBI" id="CHEBI:137387"/>
        <dbReference type="EC" id="2.1.1.63"/>
    </reaction>
</comment>
<gene>
    <name evidence="10" type="ORF">METZ01_LOCUS58437</name>
</gene>
<dbReference type="GO" id="GO:0006281">
    <property type="term" value="P:DNA repair"/>
    <property type="evidence" value="ECO:0007669"/>
    <property type="project" value="UniProtKB-KW"/>
</dbReference>
<name>A0A381SW72_9ZZZZ</name>
<evidence type="ECO:0000256" key="1">
    <source>
        <dbReference type="ARBA" id="ARBA00001286"/>
    </source>
</evidence>
<evidence type="ECO:0000256" key="6">
    <source>
        <dbReference type="ARBA" id="ARBA00022763"/>
    </source>
</evidence>
<evidence type="ECO:0000256" key="4">
    <source>
        <dbReference type="ARBA" id="ARBA00022603"/>
    </source>
</evidence>
<dbReference type="CDD" id="cd06445">
    <property type="entry name" value="ATase"/>
    <property type="match status" value="1"/>
</dbReference>
<dbReference type="GO" id="GO:0003908">
    <property type="term" value="F:methylated-DNA-[protein]-cysteine S-methyltransferase activity"/>
    <property type="evidence" value="ECO:0007669"/>
    <property type="project" value="UniProtKB-EC"/>
</dbReference>
<evidence type="ECO:0000313" key="10">
    <source>
        <dbReference type="EMBL" id="SVA05583.1"/>
    </source>
</evidence>
<dbReference type="Pfam" id="PF01035">
    <property type="entry name" value="DNA_binding_1"/>
    <property type="match status" value="1"/>
</dbReference>
<dbReference type="NCBIfam" id="TIGR00589">
    <property type="entry name" value="ogt"/>
    <property type="match status" value="1"/>
</dbReference>
<comment type="catalytic activity">
    <reaction evidence="8">
        <text>a 6-O-methyl-2'-deoxyguanosine in DNA + L-cysteinyl-[protein] = S-methyl-L-cysteinyl-[protein] + a 2'-deoxyguanosine in DNA</text>
        <dbReference type="Rhea" id="RHEA:24000"/>
        <dbReference type="Rhea" id="RHEA-COMP:10131"/>
        <dbReference type="Rhea" id="RHEA-COMP:10132"/>
        <dbReference type="Rhea" id="RHEA-COMP:11367"/>
        <dbReference type="Rhea" id="RHEA-COMP:11368"/>
        <dbReference type="ChEBI" id="CHEBI:29950"/>
        <dbReference type="ChEBI" id="CHEBI:82612"/>
        <dbReference type="ChEBI" id="CHEBI:85445"/>
        <dbReference type="ChEBI" id="CHEBI:85448"/>
        <dbReference type="EC" id="2.1.1.63"/>
    </reaction>
</comment>
<reference evidence="10" key="1">
    <citation type="submission" date="2018-05" db="EMBL/GenBank/DDBJ databases">
        <authorList>
            <person name="Lanie J.A."/>
            <person name="Ng W.-L."/>
            <person name="Kazmierczak K.M."/>
            <person name="Andrzejewski T.M."/>
            <person name="Davidsen T.M."/>
            <person name="Wayne K.J."/>
            <person name="Tettelin H."/>
            <person name="Glass J.I."/>
            <person name="Rusch D."/>
            <person name="Podicherti R."/>
            <person name="Tsui H.-C.T."/>
            <person name="Winkler M.E."/>
        </authorList>
    </citation>
    <scope>NUCLEOTIDE SEQUENCE</scope>
</reference>
<dbReference type="GO" id="GO:0032259">
    <property type="term" value="P:methylation"/>
    <property type="evidence" value="ECO:0007669"/>
    <property type="project" value="UniProtKB-KW"/>
</dbReference>
<proteinExistence type="inferred from homology"/>
<dbReference type="AlphaFoldDB" id="A0A381SW72"/>
<evidence type="ECO:0000256" key="8">
    <source>
        <dbReference type="ARBA" id="ARBA00049348"/>
    </source>
</evidence>
<dbReference type="FunFam" id="1.10.10.10:FF:000214">
    <property type="entry name" value="Methylated-DNA--protein-cysteine methyltransferase"/>
    <property type="match status" value="1"/>
</dbReference>
<evidence type="ECO:0000256" key="3">
    <source>
        <dbReference type="ARBA" id="ARBA00011918"/>
    </source>
</evidence>
<dbReference type="InterPro" id="IPR036217">
    <property type="entry name" value="MethylDNA_cys_MeTrfase_DNAb"/>
</dbReference>
<dbReference type="EMBL" id="UINC01003355">
    <property type="protein sequence ID" value="SVA05583.1"/>
    <property type="molecule type" value="Genomic_DNA"/>
</dbReference>
<keyword evidence="5" id="KW-0808">Transferase</keyword>
<comment type="similarity">
    <text evidence="2">Belongs to the MGMT family.</text>
</comment>
<dbReference type="PROSITE" id="PS00374">
    <property type="entry name" value="MGMT"/>
    <property type="match status" value="1"/>
</dbReference>
<feature type="domain" description="Methylated-DNA-[protein]-cysteine S-methyltransferase DNA binding" evidence="9">
    <location>
        <begin position="45"/>
        <end position="123"/>
    </location>
</feature>
<dbReference type="InterPro" id="IPR001497">
    <property type="entry name" value="MethylDNA_cys_MeTrfase_AS"/>
</dbReference>
<dbReference type="InterPro" id="IPR014048">
    <property type="entry name" value="MethylDNA_cys_MeTrfase_DNA-bd"/>
</dbReference>
<organism evidence="10">
    <name type="scientific">marine metagenome</name>
    <dbReference type="NCBI Taxonomy" id="408172"/>
    <lineage>
        <taxon>unclassified sequences</taxon>
        <taxon>metagenomes</taxon>
        <taxon>ecological metagenomes</taxon>
    </lineage>
</organism>
<dbReference type="PANTHER" id="PTHR10815">
    <property type="entry name" value="METHYLATED-DNA--PROTEIN-CYSTEINE METHYLTRANSFERASE"/>
    <property type="match status" value="1"/>
</dbReference>
<dbReference type="PANTHER" id="PTHR10815:SF13">
    <property type="entry name" value="METHYLATED-DNA--PROTEIN-CYSTEINE METHYLTRANSFERASE"/>
    <property type="match status" value="1"/>
</dbReference>
<dbReference type="SUPFAM" id="SSF46767">
    <property type="entry name" value="Methylated DNA-protein cysteine methyltransferase, C-terminal domain"/>
    <property type="match status" value="1"/>
</dbReference>
<keyword evidence="6" id="KW-0227">DNA damage</keyword>
<evidence type="ECO:0000259" key="9">
    <source>
        <dbReference type="Pfam" id="PF01035"/>
    </source>
</evidence>
<evidence type="ECO:0000256" key="2">
    <source>
        <dbReference type="ARBA" id="ARBA00008711"/>
    </source>
</evidence>
<evidence type="ECO:0000256" key="5">
    <source>
        <dbReference type="ARBA" id="ARBA00022679"/>
    </source>
</evidence>
<sequence>MERHSTEVWRDDEGLRDVYDEFVAYLSGHSQTFVVPTDLRGVTPFVGQVLRKVQAVTFGTVTSYGSVARQLGHPRAGRAVGTALGRNPVPIVIPCHRVLRSTGEVGGYAFGSTVKRALLGIEGYRTR</sequence>
<keyword evidence="7" id="KW-0234">DNA repair</keyword>
<dbReference type="InterPro" id="IPR036388">
    <property type="entry name" value="WH-like_DNA-bd_sf"/>
</dbReference>
<protein>
    <recommendedName>
        <fullName evidence="3">methylated-DNA--[protein]-cysteine S-methyltransferase</fullName>
        <ecNumber evidence="3">2.1.1.63</ecNumber>
    </recommendedName>
</protein>
<dbReference type="EC" id="2.1.1.63" evidence="3"/>
<evidence type="ECO:0000256" key="7">
    <source>
        <dbReference type="ARBA" id="ARBA00023204"/>
    </source>
</evidence>